<evidence type="ECO:0000256" key="2">
    <source>
        <dbReference type="SAM" id="SignalP"/>
    </source>
</evidence>
<sequence length="108" mass="11059">MDLRRTALCLAASLLPLAHAQRGPAAPDDAPVSAVLGPRAPDGAMGGLIPSADPAWRPGMPVDAREVTGKLQPPPVLVSPVLGPVDEDGVTGGTFPTAMRARQQQQGH</sequence>
<evidence type="ECO:0000313" key="3">
    <source>
        <dbReference type="EMBL" id="MBC5785435.1"/>
    </source>
</evidence>
<protein>
    <submittedName>
        <fullName evidence="3">Uncharacterized protein</fullName>
    </submittedName>
</protein>
<keyword evidence="2" id="KW-0732">Signal</keyword>
<dbReference type="AlphaFoldDB" id="A0A923MU44"/>
<dbReference type="Proteomes" id="UP000608513">
    <property type="component" value="Unassembled WGS sequence"/>
</dbReference>
<comment type="caution">
    <text evidence="3">The sequence shown here is derived from an EMBL/GenBank/DDBJ whole genome shotgun (WGS) entry which is preliminary data.</text>
</comment>
<feature type="chain" id="PRO_5037669005" evidence="2">
    <location>
        <begin position="21"/>
        <end position="108"/>
    </location>
</feature>
<feature type="signal peptide" evidence="2">
    <location>
        <begin position="1"/>
        <end position="20"/>
    </location>
</feature>
<keyword evidence="4" id="KW-1185">Reference proteome</keyword>
<proteinExistence type="predicted"/>
<evidence type="ECO:0000256" key="1">
    <source>
        <dbReference type="SAM" id="MobiDB-lite"/>
    </source>
</evidence>
<name>A0A923MU44_9BURK</name>
<evidence type="ECO:0000313" key="4">
    <source>
        <dbReference type="Proteomes" id="UP000608513"/>
    </source>
</evidence>
<dbReference type="RefSeq" id="WP_187078176.1">
    <property type="nucleotide sequence ID" value="NZ_JACORT010000010.1"/>
</dbReference>
<reference evidence="3" key="1">
    <citation type="submission" date="2020-08" db="EMBL/GenBank/DDBJ databases">
        <title>Ramlibacter sp. USB13 16S ribosomal RNA gene genome sequencing and assembly.</title>
        <authorList>
            <person name="Kang M."/>
        </authorList>
    </citation>
    <scope>NUCLEOTIDE SEQUENCE</scope>
    <source>
        <strain evidence="3">USB13</strain>
    </source>
</reference>
<accession>A0A923MU44</accession>
<gene>
    <name evidence="3" type="ORF">H8N03_20980</name>
</gene>
<organism evidence="3 4">
    <name type="scientific">Ramlibacter cellulosilyticus</name>
    <dbReference type="NCBI Taxonomy" id="2764187"/>
    <lineage>
        <taxon>Bacteria</taxon>
        <taxon>Pseudomonadati</taxon>
        <taxon>Pseudomonadota</taxon>
        <taxon>Betaproteobacteria</taxon>
        <taxon>Burkholderiales</taxon>
        <taxon>Comamonadaceae</taxon>
        <taxon>Ramlibacter</taxon>
    </lineage>
</organism>
<feature type="region of interest" description="Disordered" evidence="1">
    <location>
        <begin position="57"/>
        <end position="108"/>
    </location>
</feature>
<dbReference type="EMBL" id="JACORT010000010">
    <property type="protein sequence ID" value="MBC5785435.1"/>
    <property type="molecule type" value="Genomic_DNA"/>
</dbReference>